<proteinExistence type="predicted"/>
<dbReference type="EMBL" id="RBIE01000001">
    <property type="protein sequence ID" value="RKQ63594.1"/>
    <property type="molecule type" value="Genomic_DNA"/>
</dbReference>
<evidence type="ECO:0000256" key="1">
    <source>
        <dbReference type="SAM" id="SignalP"/>
    </source>
</evidence>
<dbReference type="InterPro" id="IPR028994">
    <property type="entry name" value="Integrin_alpha_N"/>
</dbReference>
<reference evidence="2 3" key="1">
    <citation type="submission" date="2018-10" db="EMBL/GenBank/DDBJ databases">
        <title>Genomic Encyclopedia of Type Strains, Phase IV (KMG-IV): sequencing the most valuable type-strain genomes for metagenomic binning, comparative biology and taxonomic classification.</title>
        <authorList>
            <person name="Goeker M."/>
        </authorList>
    </citation>
    <scope>NUCLEOTIDE SEQUENCE [LARGE SCALE GENOMIC DNA]</scope>
    <source>
        <strain evidence="2 3">DSM 15521</strain>
    </source>
</reference>
<keyword evidence="3" id="KW-1185">Reference proteome</keyword>
<dbReference type="RefSeq" id="WP_121169834.1">
    <property type="nucleotide sequence ID" value="NZ_RBIE01000001.1"/>
</dbReference>
<keyword evidence="1" id="KW-0732">Signal</keyword>
<dbReference type="Proteomes" id="UP000280881">
    <property type="component" value="Unassembled WGS sequence"/>
</dbReference>
<feature type="chain" id="PRO_5019578037" description="Lipoprotein" evidence="1">
    <location>
        <begin position="20"/>
        <end position="561"/>
    </location>
</feature>
<dbReference type="SUPFAM" id="SSF69318">
    <property type="entry name" value="Integrin alpha N-terminal domain"/>
    <property type="match status" value="1"/>
</dbReference>
<evidence type="ECO:0000313" key="3">
    <source>
        <dbReference type="Proteomes" id="UP000280881"/>
    </source>
</evidence>
<organism evidence="2 3">
    <name type="scientific">Thermovibrio guaymasensis</name>
    <dbReference type="NCBI Taxonomy" id="240167"/>
    <lineage>
        <taxon>Bacteria</taxon>
        <taxon>Pseudomonadati</taxon>
        <taxon>Aquificota</taxon>
        <taxon>Aquificia</taxon>
        <taxon>Desulfurobacteriales</taxon>
        <taxon>Desulfurobacteriaceae</taxon>
        <taxon>Thermovibrio</taxon>
    </lineage>
</organism>
<dbReference type="PROSITE" id="PS51257">
    <property type="entry name" value="PROKAR_LIPOPROTEIN"/>
    <property type="match status" value="1"/>
</dbReference>
<gene>
    <name evidence="2" type="ORF">C7457_0468</name>
</gene>
<feature type="signal peptide" evidence="1">
    <location>
        <begin position="1"/>
        <end position="19"/>
    </location>
</feature>
<evidence type="ECO:0008006" key="4">
    <source>
        <dbReference type="Google" id="ProtNLM"/>
    </source>
</evidence>
<sequence length="561" mass="63661">MRKVLSLLTVALLSSCSLSSLNPFKKEEEVKYQTYTGYSVQQEAPKGLKGIKNVVYYMKREFTPLEGEIVLNSYDGFLIDLGKESGVSVGDRFITESGAILKVTQVRKEYSVALPTLGNPMVGEKVEKLLFNRVLYLDFTKRKGKELYRKLKKEVPSLHLAPYEEGERFKEKFHLKFPSDFKRKIPADKLTGYDGYIIVTDVGTEVYDGTKKLLKIFPWEGAPVTSYSLAPGSLYRIVYDFKGKHATSLFAANIDSSPETEIVVSTKNSIKVFRATPYGVKEVYKFKNPFPGSYLFHVCPVELDKSGVFEFIVDGFYQEDKSVSSGLFKVENGKLVRIARTNLITSCFDTDGDGVNDSIFGQEVSSESDKLFGKRVWKLKVSGSKLKKTERVKVPKEFQVTSAQLFKNGGKTYFAYYDLDYYFNVSDGEKLLWRSPIQIGASPNSIYWYNDDILISYYITPKPKPIDADGDGNEEVLFSQNKNAVPGVLRNIYTFDGGRVLLLYRSGETFDWEEATSPVYKLGGIEEFDYLPQYDVFVSIFTEVNILKNPHSKLLFIKPKF</sequence>
<protein>
    <recommendedName>
        <fullName evidence="4">Lipoprotein</fullName>
    </recommendedName>
</protein>
<evidence type="ECO:0000313" key="2">
    <source>
        <dbReference type="EMBL" id="RKQ63594.1"/>
    </source>
</evidence>
<comment type="caution">
    <text evidence="2">The sequence shown here is derived from an EMBL/GenBank/DDBJ whole genome shotgun (WGS) entry which is preliminary data.</text>
</comment>
<dbReference type="AlphaFoldDB" id="A0A420W8G0"/>
<accession>A0A420W8G0</accession>
<name>A0A420W8G0_9BACT</name>
<dbReference type="OrthoDB" id="9525at2"/>